<dbReference type="InterPro" id="IPR049560">
    <property type="entry name" value="MeTrfase_RsmB-F_NOP2_cat"/>
</dbReference>
<feature type="binding site" evidence="5">
    <location>
        <position position="290"/>
    </location>
    <ligand>
        <name>S-adenosyl-L-methionine</name>
        <dbReference type="ChEBI" id="CHEBI:59789"/>
    </ligand>
</feature>
<sequence length="425" mass="48320">MSGARQFSNANRLPKKFVKAAKMLQAVKERQESLNNLIYSESNAHVDIRSIYGLVSKALQHAEELEKMCKILKEKSESNYIEEYKLKIILTELYWGKQHLPHVPENFNVQLIKANQDLLDKVPASIEDFVPKNSLPRYVRINTLVTSKEYVMDHLAQDGWELVETPITYNRFLKRSAKLTEPNFMEDFHYDDLLVFPSKTPIFKHCLYESGAFVLQAKSSCIPVKILDPKPGDVVMDLCAAPGMKTTQIAAHLENNGIIHAVEVNPKRFALLQKMLEDYSVECAKTYNEDALALRPDDFPDVTHILLDPSCSNSGMGRADVESKSEEQLRKLSAFQTKALVHALSFPNVKRIVYSTCSINTDENEAVIDSAMRQKGDLFRVVEDLPLSEDFSRGSPDFEFGKHGVYFRSDKDQTTGFFVCVIQRI</sequence>
<keyword evidence="4 5" id="KW-0694">RNA-binding</keyword>
<dbReference type="AlphaFoldDB" id="A0A8S1CGV1"/>
<dbReference type="InterPro" id="IPR001678">
    <property type="entry name" value="MeTrfase_RsmB-F_NOP2_dom"/>
</dbReference>
<feature type="domain" description="SAM-dependent MTase RsmB/NOP-type" evidence="6">
    <location>
        <begin position="127"/>
        <end position="425"/>
    </location>
</feature>
<evidence type="ECO:0000313" key="7">
    <source>
        <dbReference type="EMBL" id="CAB3367319.1"/>
    </source>
</evidence>
<comment type="similarity">
    <text evidence="5">Belongs to the class I-like SAM-binding methyltransferase superfamily. RsmB/NOP family.</text>
</comment>
<keyword evidence="2 5" id="KW-0808">Transferase</keyword>
<keyword evidence="8" id="KW-1185">Reference proteome</keyword>
<accession>A0A8S1CGV1</accession>
<evidence type="ECO:0000256" key="1">
    <source>
        <dbReference type="ARBA" id="ARBA00022603"/>
    </source>
</evidence>
<dbReference type="GO" id="GO:0005730">
    <property type="term" value="C:nucleolus"/>
    <property type="evidence" value="ECO:0007669"/>
    <property type="project" value="TreeGrafter"/>
</dbReference>
<feature type="active site" description="Nucleophile" evidence="5">
    <location>
        <position position="357"/>
    </location>
</feature>
<dbReference type="OrthoDB" id="435282at2759"/>
<evidence type="ECO:0000256" key="5">
    <source>
        <dbReference type="PROSITE-ProRule" id="PRU01023"/>
    </source>
</evidence>
<dbReference type="Pfam" id="PF01189">
    <property type="entry name" value="Methyltr_RsmB-F"/>
    <property type="match status" value="1"/>
</dbReference>
<organism evidence="7 8">
    <name type="scientific">Cloeon dipterum</name>
    <dbReference type="NCBI Taxonomy" id="197152"/>
    <lineage>
        <taxon>Eukaryota</taxon>
        <taxon>Metazoa</taxon>
        <taxon>Ecdysozoa</taxon>
        <taxon>Arthropoda</taxon>
        <taxon>Hexapoda</taxon>
        <taxon>Insecta</taxon>
        <taxon>Pterygota</taxon>
        <taxon>Palaeoptera</taxon>
        <taxon>Ephemeroptera</taxon>
        <taxon>Pisciforma</taxon>
        <taxon>Baetidae</taxon>
        <taxon>Cloeon</taxon>
    </lineage>
</organism>
<dbReference type="GO" id="GO:0008173">
    <property type="term" value="F:RNA methyltransferase activity"/>
    <property type="evidence" value="ECO:0007669"/>
    <property type="project" value="InterPro"/>
</dbReference>
<evidence type="ECO:0000259" key="6">
    <source>
        <dbReference type="PROSITE" id="PS51686"/>
    </source>
</evidence>
<dbReference type="GO" id="GO:0003723">
    <property type="term" value="F:RNA binding"/>
    <property type="evidence" value="ECO:0007669"/>
    <property type="project" value="UniProtKB-UniRule"/>
</dbReference>
<keyword evidence="3 5" id="KW-0949">S-adenosyl-L-methionine</keyword>
<dbReference type="InterPro" id="IPR049561">
    <property type="entry name" value="NSUN5_7_fdxn-like"/>
</dbReference>
<reference evidence="7 8" key="1">
    <citation type="submission" date="2020-04" db="EMBL/GenBank/DDBJ databases">
        <authorList>
            <person name="Alioto T."/>
            <person name="Alioto T."/>
            <person name="Gomez Garrido J."/>
        </authorList>
    </citation>
    <scope>NUCLEOTIDE SEQUENCE [LARGE SCALE GENOMIC DNA]</scope>
</reference>
<dbReference type="EMBL" id="CADEPI010000030">
    <property type="protein sequence ID" value="CAB3367319.1"/>
    <property type="molecule type" value="Genomic_DNA"/>
</dbReference>
<proteinExistence type="inferred from homology"/>
<dbReference type="InterPro" id="IPR023267">
    <property type="entry name" value="RCMT"/>
</dbReference>
<evidence type="ECO:0000256" key="4">
    <source>
        <dbReference type="ARBA" id="ARBA00022884"/>
    </source>
</evidence>
<comment type="caution">
    <text evidence="5">Lacks conserved residue(s) required for the propagation of feature annotation.</text>
</comment>
<feature type="binding site" evidence="5">
    <location>
        <position position="263"/>
    </location>
    <ligand>
        <name>S-adenosyl-L-methionine</name>
        <dbReference type="ChEBI" id="CHEBI:59789"/>
    </ligand>
</feature>
<gene>
    <name evidence="7" type="ORF">CLODIP_2_CD00318</name>
</gene>
<name>A0A8S1CGV1_9INSE</name>
<dbReference type="PRINTS" id="PR02008">
    <property type="entry name" value="RCMTFAMILY"/>
</dbReference>
<evidence type="ECO:0000256" key="2">
    <source>
        <dbReference type="ARBA" id="ARBA00022679"/>
    </source>
</evidence>
<dbReference type="PANTHER" id="PTHR22807">
    <property type="entry name" value="NOP2 YEAST -RELATED NOL1/NOP2/FMU SUN DOMAIN-CONTAINING"/>
    <property type="match status" value="1"/>
</dbReference>
<dbReference type="PROSITE" id="PS51686">
    <property type="entry name" value="SAM_MT_RSMB_NOP"/>
    <property type="match status" value="1"/>
</dbReference>
<dbReference type="PANTHER" id="PTHR22807:SF4">
    <property type="entry name" value="28S RRNA (CYTOSINE-C(5))-METHYLTRANSFERASE"/>
    <property type="match status" value="1"/>
</dbReference>
<dbReference type="Gene3D" id="3.40.50.150">
    <property type="entry name" value="Vaccinia Virus protein VP39"/>
    <property type="match status" value="1"/>
</dbReference>
<dbReference type="Gene3D" id="3.30.70.1170">
    <property type="entry name" value="Sun protein, domain 3"/>
    <property type="match status" value="1"/>
</dbReference>
<dbReference type="SUPFAM" id="SSF53335">
    <property type="entry name" value="S-adenosyl-L-methionine-dependent methyltransferases"/>
    <property type="match status" value="1"/>
</dbReference>
<dbReference type="CDD" id="cd02440">
    <property type="entry name" value="AdoMet_MTases"/>
    <property type="match status" value="1"/>
</dbReference>
<evidence type="ECO:0000313" key="8">
    <source>
        <dbReference type="Proteomes" id="UP000494165"/>
    </source>
</evidence>
<protein>
    <recommendedName>
        <fullName evidence="6">SAM-dependent MTase RsmB/NOP-type domain-containing protein</fullName>
    </recommendedName>
</protein>
<evidence type="ECO:0000256" key="3">
    <source>
        <dbReference type="ARBA" id="ARBA00022691"/>
    </source>
</evidence>
<dbReference type="InterPro" id="IPR029063">
    <property type="entry name" value="SAM-dependent_MTases_sf"/>
</dbReference>
<comment type="caution">
    <text evidence="7">The sequence shown here is derived from an EMBL/GenBank/DDBJ whole genome shotgun (WGS) entry which is preliminary data.</text>
</comment>
<dbReference type="Pfam" id="PF21148">
    <property type="entry name" value="NSUN5_fdxn-like"/>
    <property type="match status" value="1"/>
</dbReference>
<dbReference type="Proteomes" id="UP000494165">
    <property type="component" value="Unassembled WGS sequence"/>
</dbReference>
<feature type="binding site" evidence="5">
    <location>
        <position position="308"/>
    </location>
    <ligand>
        <name>S-adenosyl-L-methionine</name>
        <dbReference type="ChEBI" id="CHEBI:59789"/>
    </ligand>
</feature>
<keyword evidence="1 5" id="KW-0489">Methyltransferase</keyword>
<dbReference type="GO" id="GO:0070475">
    <property type="term" value="P:rRNA base methylation"/>
    <property type="evidence" value="ECO:0007669"/>
    <property type="project" value="TreeGrafter"/>
</dbReference>